<dbReference type="GO" id="GO:0016491">
    <property type="term" value="F:oxidoreductase activity"/>
    <property type="evidence" value="ECO:0007669"/>
    <property type="project" value="UniProtKB-KW"/>
</dbReference>
<name>A0A135L3F0_9BACI</name>
<keyword evidence="2" id="KW-0560">Oxidoreductase</keyword>
<keyword evidence="1" id="KW-0479">Metal-binding</keyword>
<feature type="domain" description="Plastocyanin-like" evidence="4">
    <location>
        <begin position="35"/>
        <end position="138"/>
    </location>
</feature>
<dbReference type="EMBL" id="LSKU01000001">
    <property type="protein sequence ID" value="KXG43568.1"/>
    <property type="molecule type" value="Genomic_DNA"/>
</dbReference>
<evidence type="ECO:0000313" key="5">
    <source>
        <dbReference type="EMBL" id="KXG43568.1"/>
    </source>
</evidence>
<proteinExistence type="predicted"/>
<dbReference type="AlphaFoldDB" id="A0A135L3F0"/>
<dbReference type="InterPro" id="IPR045087">
    <property type="entry name" value="Cu-oxidase_fam"/>
</dbReference>
<evidence type="ECO:0000256" key="2">
    <source>
        <dbReference type="ARBA" id="ARBA00023002"/>
    </source>
</evidence>
<keyword evidence="6" id="KW-1185">Reference proteome</keyword>
<keyword evidence="3" id="KW-0186">Copper</keyword>
<comment type="caution">
    <text evidence="5">The sequence shown here is derived from an EMBL/GenBank/DDBJ whole genome shotgun (WGS) entry which is preliminary data.</text>
</comment>
<evidence type="ECO:0000256" key="3">
    <source>
        <dbReference type="ARBA" id="ARBA00023008"/>
    </source>
</evidence>
<evidence type="ECO:0000259" key="4">
    <source>
        <dbReference type="Pfam" id="PF07732"/>
    </source>
</evidence>
<dbReference type="Proteomes" id="UP000070352">
    <property type="component" value="Unassembled WGS sequence"/>
</dbReference>
<dbReference type="PANTHER" id="PTHR11709">
    <property type="entry name" value="MULTI-COPPER OXIDASE"/>
    <property type="match status" value="1"/>
</dbReference>
<dbReference type="Pfam" id="PF07732">
    <property type="entry name" value="Cu-oxidase_3"/>
    <property type="match status" value="1"/>
</dbReference>
<sequence length="383" mass="41974">MATIDLWAKEGYLSIPDGNSIYFWGFSKGENEPVQLPGPHIIVTEGETVIVNLTNTLSEPVSISFPGQTGVMVGGQPVHPQYSGDQLLSFVNYAAPGGGTVSYTFTAAHPGTFIYESGTNPHKQVPMGLYGGLVVRPSDYDQIANKTAYGAGTDTEFDREYLIITGEIDANLHQAVKEGKPYLVSNYLPRYWTMNGRCAPDTMTMEHVDTLPHQPYSSMIFAEPGEKVLIRYIGAGIDNHPLHPHGNHTRVIALDGRLLRNGAEDRSYERFTVVVSPGQTYDQIYKWDGLGYAPNNPIPTILPNLRNMGIGDIGGTMWSGSPYLGEKGDIPQSVVSFNESGEYQFMLHSHSEPKITNWGEFPGGLITMIAIYPSLSQNVGKLE</sequence>
<evidence type="ECO:0000313" key="6">
    <source>
        <dbReference type="Proteomes" id="UP000070352"/>
    </source>
</evidence>
<dbReference type="InterPro" id="IPR011707">
    <property type="entry name" value="Cu-oxidase-like_N"/>
</dbReference>
<protein>
    <submittedName>
        <fullName evidence="5">Copper oxidase</fullName>
    </submittedName>
</protein>
<dbReference type="STRING" id="1413211.U473_05740"/>
<dbReference type="RefSeq" id="WP_068724235.1">
    <property type="nucleotide sequence ID" value="NZ_LSKU01000001.1"/>
</dbReference>
<reference evidence="5 6" key="1">
    <citation type="submission" date="2016-02" db="EMBL/GenBank/DDBJ databases">
        <title>Draft Genome for Tepidibacillus decaturensis nov. sp. Strain Z9, an Anaerobic, Moderately Thermophilic and Heterotrophic Bacterium from Deep Subsurface of the Illinois Basin, USA.</title>
        <authorList>
            <person name="Dong Y."/>
            <person name="Chang J.Y."/>
            <person name="Sanford R."/>
            <person name="Fouke B.W."/>
        </authorList>
    </citation>
    <scope>NUCLEOTIDE SEQUENCE [LARGE SCALE GENOMIC DNA]</scope>
    <source>
        <strain evidence="5 6">Z9</strain>
    </source>
</reference>
<dbReference type="SUPFAM" id="SSF49503">
    <property type="entry name" value="Cupredoxins"/>
    <property type="match status" value="2"/>
</dbReference>
<dbReference type="Gene3D" id="2.60.40.420">
    <property type="entry name" value="Cupredoxins - blue copper proteins"/>
    <property type="match status" value="1"/>
</dbReference>
<dbReference type="PANTHER" id="PTHR11709:SF394">
    <property type="entry name" value="FI03373P-RELATED"/>
    <property type="match status" value="1"/>
</dbReference>
<dbReference type="InterPro" id="IPR008972">
    <property type="entry name" value="Cupredoxin"/>
</dbReference>
<organism evidence="5 6">
    <name type="scientific">Tepidibacillus decaturensis</name>
    <dbReference type="NCBI Taxonomy" id="1413211"/>
    <lineage>
        <taxon>Bacteria</taxon>
        <taxon>Bacillati</taxon>
        <taxon>Bacillota</taxon>
        <taxon>Bacilli</taxon>
        <taxon>Bacillales</taxon>
        <taxon>Bacillaceae</taxon>
        <taxon>Tepidibacillus</taxon>
    </lineage>
</organism>
<dbReference type="GO" id="GO:0005507">
    <property type="term" value="F:copper ion binding"/>
    <property type="evidence" value="ECO:0007669"/>
    <property type="project" value="InterPro"/>
</dbReference>
<gene>
    <name evidence="5" type="ORF">U473_05740</name>
</gene>
<dbReference type="OrthoDB" id="9757546at2"/>
<accession>A0A135L3F0</accession>
<evidence type="ECO:0000256" key="1">
    <source>
        <dbReference type="ARBA" id="ARBA00022723"/>
    </source>
</evidence>